<dbReference type="AlphaFoldDB" id="A0AAV7EJA1"/>
<keyword evidence="3" id="KW-1185">Reference proteome</keyword>
<dbReference type="Proteomes" id="UP000825729">
    <property type="component" value="Unassembled WGS sequence"/>
</dbReference>
<gene>
    <name evidence="2" type="ORF">H6P81_013894</name>
</gene>
<feature type="region of interest" description="Disordered" evidence="1">
    <location>
        <begin position="162"/>
        <end position="298"/>
    </location>
</feature>
<proteinExistence type="predicted"/>
<feature type="region of interest" description="Disordered" evidence="1">
    <location>
        <begin position="118"/>
        <end position="145"/>
    </location>
</feature>
<sequence>MATEGEDSCGVCAACRDRRVGPVELLEKYWFFHNTLHGVGVYDSSVEDSCTKNSLEMEVKDSNEAPASIFDVGSPAPVNDGSTTFPASGASPGEKRFHNSKLLRAPSLPPYIGKIEAARGEDRRRKPRETRLERNIGGSVSASSIVPTKMDGSLFLNHKLHRAPSLPPDIGWKTVAQGGGGGGERESRREPRKPRTQQKERSLSASAAFPKEETETQHLSRTNLVRAASLRPAEVKEEEEAEEEESRDKTRESSRLQRSMSSSLEAMPLFTPPGYRSYSSKTSKVPIIPRDRLPTNPNRQKSLSELEIEELQGFKDLGFTFNREDINPSILNVIPGLQENRPIDEERVRRPYLSEAWSVQRPNPPSLNWDHLNSRSVDMKEQLKVWARTVASNVGQKC</sequence>
<evidence type="ECO:0000256" key="1">
    <source>
        <dbReference type="SAM" id="MobiDB-lite"/>
    </source>
</evidence>
<evidence type="ECO:0000313" key="2">
    <source>
        <dbReference type="EMBL" id="KAG9447766.1"/>
    </source>
</evidence>
<feature type="compositionally biased region" description="Basic and acidic residues" evidence="1">
    <location>
        <begin position="246"/>
        <end position="255"/>
    </location>
</feature>
<feature type="compositionally biased region" description="Low complexity" evidence="1">
    <location>
        <begin position="256"/>
        <end position="265"/>
    </location>
</feature>
<accession>A0AAV7EJA1</accession>
<reference evidence="2 3" key="1">
    <citation type="submission" date="2021-07" db="EMBL/GenBank/DDBJ databases">
        <title>The Aristolochia fimbriata genome: insights into angiosperm evolution, floral development and chemical biosynthesis.</title>
        <authorList>
            <person name="Jiao Y."/>
        </authorList>
    </citation>
    <scope>NUCLEOTIDE SEQUENCE [LARGE SCALE GENOMIC DNA]</scope>
    <source>
        <strain evidence="2">IBCAS-2021</strain>
        <tissue evidence="2">Leaf</tissue>
    </source>
</reference>
<evidence type="ECO:0000313" key="3">
    <source>
        <dbReference type="Proteomes" id="UP000825729"/>
    </source>
</evidence>
<feature type="compositionally biased region" description="Basic and acidic residues" evidence="1">
    <location>
        <begin position="118"/>
        <end position="134"/>
    </location>
</feature>
<organism evidence="2 3">
    <name type="scientific">Aristolochia fimbriata</name>
    <name type="common">White veined hardy Dutchman's pipe vine</name>
    <dbReference type="NCBI Taxonomy" id="158543"/>
    <lineage>
        <taxon>Eukaryota</taxon>
        <taxon>Viridiplantae</taxon>
        <taxon>Streptophyta</taxon>
        <taxon>Embryophyta</taxon>
        <taxon>Tracheophyta</taxon>
        <taxon>Spermatophyta</taxon>
        <taxon>Magnoliopsida</taxon>
        <taxon>Magnoliidae</taxon>
        <taxon>Piperales</taxon>
        <taxon>Aristolochiaceae</taxon>
        <taxon>Aristolochia</taxon>
    </lineage>
</organism>
<dbReference type="PANTHER" id="PTHR33785">
    <property type="entry name" value="OS06G0550800 PROTEIN"/>
    <property type="match status" value="1"/>
</dbReference>
<feature type="compositionally biased region" description="Acidic residues" evidence="1">
    <location>
        <begin position="236"/>
        <end position="245"/>
    </location>
</feature>
<comment type="caution">
    <text evidence="2">The sequence shown here is derived from an EMBL/GenBank/DDBJ whole genome shotgun (WGS) entry which is preliminary data.</text>
</comment>
<name>A0AAV7EJA1_ARIFI</name>
<dbReference type="PANTHER" id="PTHR33785:SF5">
    <property type="entry name" value="SERINE_ARGININE REPETITIVE MATRIX PROTEIN"/>
    <property type="match status" value="1"/>
</dbReference>
<dbReference type="EMBL" id="JAINDJ010000005">
    <property type="protein sequence ID" value="KAG9447766.1"/>
    <property type="molecule type" value="Genomic_DNA"/>
</dbReference>
<protein>
    <submittedName>
        <fullName evidence="2">Uncharacterized protein</fullName>
    </submittedName>
</protein>